<dbReference type="EMBL" id="BPLQ01004844">
    <property type="protein sequence ID" value="GIY11000.1"/>
    <property type="molecule type" value="Genomic_DNA"/>
</dbReference>
<protein>
    <submittedName>
        <fullName evidence="1">Uncharacterized protein</fullName>
    </submittedName>
</protein>
<evidence type="ECO:0000313" key="1">
    <source>
        <dbReference type="EMBL" id="GIY11000.1"/>
    </source>
</evidence>
<organism evidence="1 2">
    <name type="scientific">Caerostris darwini</name>
    <dbReference type="NCBI Taxonomy" id="1538125"/>
    <lineage>
        <taxon>Eukaryota</taxon>
        <taxon>Metazoa</taxon>
        <taxon>Ecdysozoa</taxon>
        <taxon>Arthropoda</taxon>
        <taxon>Chelicerata</taxon>
        <taxon>Arachnida</taxon>
        <taxon>Araneae</taxon>
        <taxon>Araneomorphae</taxon>
        <taxon>Entelegynae</taxon>
        <taxon>Araneoidea</taxon>
        <taxon>Araneidae</taxon>
        <taxon>Caerostris</taxon>
    </lineage>
</organism>
<gene>
    <name evidence="1" type="ORF">CDAR_109001</name>
</gene>
<evidence type="ECO:0000313" key="2">
    <source>
        <dbReference type="Proteomes" id="UP001054837"/>
    </source>
</evidence>
<proteinExistence type="predicted"/>
<comment type="caution">
    <text evidence="1">The sequence shown here is derived from an EMBL/GenBank/DDBJ whole genome shotgun (WGS) entry which is preliminary data.</text>
</comment>
<sequence>MGTRLLWASSPPETQSAEVRWCVLITDDIEWYKELPGRHSRRLFADSFCKAPGEASPKKTHWTERKRGELSVEPHMTSSFINIT</sequence>
<dbReference type="Proteomes" id="UP001054837">
    <property type="component" value="Unassembled WGS sequence"/>
</dbReference>
<accession>A0AAV4QSC1</accession>
<name>A0AAV4QSC1_9ARAC</name>
<keyword evidence="2" id="KW-1185">Reference proteome</keyword>
<dbReference type="AlphaFoldDB" id="A0AAV4QSC1"/>
<reference evidence="1 2" key="1">
    <citation type="submission" date="2021-06" db="EMBL/GenBank/DDBJ databases">
        <title>Caerostris darwini draft genome.</title>
        <authorList>
            <person name="Kono N."/>
            <person name="Arakawa K."/>
        </authorList>
    </citation>
    <scope>NUCLEOTIDE SEQUENCE [LARGE SCALE GENOMIC DNA]</scope>
</reference>